<gene>
    <name evidence="2" type="ORF">EVAR_51420_1</name>
</gene>
<comment type="caution">
    <text evidence="2">The sequence shown here is derived from an EMBL/GenBank/DDBJ whole genome shotgun (WGS) entry which is preliminary data.</text>
</comment>
<evidence type="ECO:0000256" key="1">
    <source>
        <dbReference type="SAM" id="MobiDB-lite"/>
    </source>
</evidence>
<reference evidence="2 3" key="1">
    <citation type="journal article" date="2019" name="Commun. Biol.">
        <title>The bagworm genome reveals a unique fibroin gene that provides high tensile strength.</title>
        <authorList>
            <person name="Kono N."/>
            <person name="Nakamura H."/>
            <person name="Ohtoshi R."/>
            <person name="Tomita M."/>
            <person name="Numata K."/>
            <person name="Arakawa K."/>
        </authorList>
    </citation>
    <scope>NUCLEOTIDE SEQUENCE [LARGE SCALE GENOMIC DNA]</scope>
</reference>
<accession>A0A4C1XYE5</accession>
<feature type="region of interest" description="Disordered" evidence="1">
    <location>
        <begin position="24"/>
        <end position="95"/>
    </location>
</feature>
<evidence type="ECO:0000313" key="3">
    <source>
        <dbReference type="Proteomes" id="UP000299102"/>
    </source>
</evidence>
<proteinExistence type="predicted"/>
<dbReference type="EMBL" id="BGZK01000981">
    <property type="protein sequence ID" value="GBP67349.1"/>
    <property type="molecule type" value="Genomic_DNA"/>
</dbReference>
<dbReference type="Proteomes" id="UP000299102">
    <property type="component" value="Unassembled WGS sequence"/>
</dbReference>
<feature type="compositionally biased region" description="Low complexity" evidence="1">
    <location>
        <begin position="74"/>
        <end position="95"/>
    </location>
</feature>
<sequence>MSTILATMVRHIDEGTIHQLLLKSEKDENSSRHERDHIEANPVYKTDGNEKVSTLTQQQLPSQDDQEISDTSPLQSIEDSIPSSSVQSSDLIVRP</sequence>
<protein>
    <submittedName>
        <fullName evidence="2">Uncharacterized protein</fullName>
    </submittedName>
</protein>
<feature type="compositionally biased region" description="Basic and acidic residues" evidence="1">
    <location>
        <begin position="24"/>
        <end position="39"/>
    </location>
</feature>
<name>A0A4C1XYE5_EUMVA</name>
<feature type="compositionally biased region" description="Polar residues" evidence="1">
    <location>
        <begin position="51"/>
        <end position="73"/>
    </location>
</feature>
<dbReference type="OrthoDB" id="7482206at2759"/>
<organism evidence="2 3">
    <name type="scientific">Eumeta variegata</name>
    <name type="common">Bagworm moth</name>
    <name type="synonym">Eumeta japonica</name>
    <dbReference type="NCBI Taxonomy" id="151549"/>
    <lineage>
        <taxon>Eukaryota</taxon>
        <taxon>Metazoa</taxon>
        <taxon>Ecdysozoa</taxon>
        <taxon>Arthropoda</taxon>
        <taxon>Hexapoda</taxon>
        <taxon>Insecta</taxon>
        <taxon>Pterygota</taxon>
        <taxon>Neoptera</taxon>
        <taxon>Endopterygota</taxon>
        <taxon>Lepidoptera</taxon>
        <taxon>Glossata</taxon>
        <taxon>Ditrysia</taxon>
        <taxon>Tineoidea</taxon>
        <taxon>Psychidae</taxon>
        <taxon>Oiketicinae</taxon>
        <taxon>Eumeta</taxon>
    </lineage>
</organism>
<evidence type="ECO:0000313" key="2">
    <source>
        <dbReference type="EMBL" id="GBP67349.1"/>
    </source>
</evidence>
<keyword evidence="3" id="KW-1185">Reference proteome</keyword>
<dbReference type="AlphaFoldDB" id="A0A4C1XYE5"/>